<dbReference type="PANTHER" id="PTHR12103:SF38">
    <property type="entry name" value="5'-NUCLEOTIDASE DOMAIN-CONTAINING PROTEIN 1"/>
    <property type="match status" value="1"/>
</dbReference>
<dbReference type="Proteomes" id="UP001431783">
    <property type="component" value="Unassembled WGS sequence"/>
</dbReference>
<sequence>MVMFSKHFKSVATHIKKKFFSCGQFRLFTGQSKKRTYFTGGYASQAMSGRSKKTFRFSDYDCIGFDLDNTVARYKVGAMMEMEYEILAHYMVRKGYSEKHLLKPVEQDFLLKGLIVDNDNGNILKIADDGKILVATHGTKILSDEKIQEYYPNFHWEPTDLFAKDPLHTWNGPYSEKMRTLLDYFDVVASLVYARAVDSIDEEEGKPKTNYTIWPDLLEALQQMFHRDHFQQEKGIYFSKMKSNPDKYYYKNSDNLINWFKLLKENNKLLFLITGAYVDFAALTASTTLGPNWRDYFDIVVTYAKKPGFFTQGRDFIGVDGFKETGVISLEQLQIGGIYTHGNWDVLHKFLSIHSRNPNPKFVYIGDNLIQDIYTPSVYSHCDTVAVCEELQAEGLSGHDSKHPDTHFLKSSVWGSYFHHKNYSTNWYQILKDHSNFCFPSLEYISKFPLEYKHKCMF</sequence>
<dbReference type="AlphaFoldDB" id="A0AAW1VAJ2"/>
<gene>
    <name evidence="7" type="ORF">WA026_010544</name>
</gene>
<keyword evidence="5" id="KW-0007">Acetylation</keyword>
<name>A0AAW1VAJ2_9CUCU</name>
<dbReference type="PANTHER" id="PTHR12103">
    <property type="entry name" value="5'-NUCLEOTIDASE DOMAIN-CONTAINING"/>
    <property type="match status" value="1"/>
</dbReference>
<evidence type="ECO:0000256" key="6">
    <source>
        <dbReference type="ARBA" id="ARBA00069357"/>
    </source>
</evidence>
<dbReference type="EMBL" id="JARQZJ010000125">
    <property type="protein sequence ID" value="KAK9890458.1"/>
    <property type="molecule type" value="Genomic_DNA"/>
</dbReference>
<evidence type="ECO:0000256" key="3">
    <source>
        <dbReference type="ARBA" id="ARBA00022801"/>
    </source>
</evidence>
<keyword evidence="8" id="KW-1185">Reference proteome</keyword>
<dbReference type="GO" id="GO:0046872">
    <property type="term" value="F:metal ion binding"/>
    <property type="evidence" value="ECO:0007669"/>
    <property type="project" value="UniProtKB-KW"/>
</dbReference>
<keyword evidence="3" id="KW-0378">Hydrolase</keyword>
<reference evidence="7 8" key="1">
    <citation type="submission" date="2023-03" db="EMBL/GenBank/DDBJ databases">
        <title>Genome insight into feeding habits of ladybird beetles.</title>
        <authorList>
            <person name="Li H.-S."/>
            <person name="Huang Y.-H."/>
            <person name="Pang H."/>
        </authorList>
    </citation>
    <scope>NUCLEOTIDE SEQUENCE [LARGE SCALE GENOMIC DNA]</scope>
    <source>
        <strain evidence="7">SYSU_2023b</strain>
        <tissue evidence="7">Whole body</tissue>
    </source>
</reference>
<comment type="caution">
    <text evidence="7">The sequence shown here is derived from an EMBL/GenBank/DDBJ whole genome shotgun (WGS) entry which is preliminary data.</text>
</comment>
<dbReference type="FunFam" id="3.40.50.1000:FF:000086">
    <property type="entry name" value="LD24878p"/>
    <property type="match status" value="1"/>
</dbReference>
<evidence type="ECO:0000313" key="8">
    <source>
        <dbReference type="Proteomes" id="UP001431783"/>
    </source>
</evidence>
<dbReference type="InterPro" id="IPR023214">
    <property type="entry name" value="HAD_sf"/>
</dbReference>
<keyword evidence="4" id="KW-0460">Magnesium</keyword>
<keyword evidence="2" id="KW-0479">Metal-binding</keyword>
<comment type="similarity">
    <text evidence="1">Belongs to the 5'(3')-deoxyribonucleotidase family.</text>
</comment>
<dbReference type="GO" id="GO:0008253">
    <property type="term" value="F:5'-nucleotidase activity"/>
    <property type="evidence" value="ECO:0007669"/>
    <property type="project" value="TreeGrafter"/>
</dbReference>
<dbReference type="InterPro" id="IPR036412">
    <property type="entry name" value="HAD-like_sf"/>
</dbReference>
<evidence type="ECO:0000256" key="1">
    <source>
        <dbReference type="ARBA" id="ARBA00009589"/>
    </source>
</evidence>
<protein>
    <recommendedName>
        <fullName evidence="6">5'-nucleotidase domain-containing protein 1</fullName>
    </recommendedName>
</protein>
<dbReference type="Pfam" id="PF05761">
    <property type="entry name" value="5_nucleotid"/>
    <property type="match status" value="1"/>
</dbReference>
<evidence type="ECO:0000256" key="2">
    <source>
        <dbReference type="ARBA" id="ARBA00022723"/>
    </source>
</evidence>
<evidence type="ECO:0000256" key="5">
    <source>
        <dbReference type="ARBA" id="ARBA00022990"/>
    </source>
</evidence>
<organism evidence="7 8">
    <name type="scientific">Henosepilachna vigintioctopunctata</name>
    <dbReference type="NCBI Taxonomy" id="420089"/>
    <lineage>
        <taxon>Eukaryota</taxon>
        <taxon>Metazoa</taxon>
        <taxon>Ecdysozoa</taxon>
        <taxon>Arthropoda</taxon>
        <taxon>Hexapoda</taxon>
        <taxon>Insecta</taxon>
        <taxon>Pterygota</taxon>
        <taxon>Neoptera</taxon>
        <taxon>Endopterygota</taxon>
        <taxon>Coleoptera</taxon>
        <taxon>Polyphaga</taxon>
        <taxon>Cucujiformia</taxon>
        <taxon>Coccinelloidea</taxon>
        <taxon>Coccinellidae</taxon>
        <taxon>Epilachninae</taxon>
        <taxon>Epilachnini</taxon>
        <taxon>Henosepilachna</taxon>
    </lineage>
</organism>
<dbReference type="Gene3D" id="3.40.50.1000">
    <property type="entry name" value="HAD superfamily/HAD-like"/>
    <property type="match status" value="1"/>
</dbReference>
<evidence type="ECO:0000256" key="4">
    <source>
        <dbReference type="ARBA" id="ARBA00022842"/>
    </source>
</evidence>
<dbReference type="SUPFAM" id="SSF56784">
    <property type="entry name" value="HAD-like"/>
    <property type="match status" value="1"/>
</dbReference>
<dbReference type="InterPro" id="IPR008380">
    <property type="entry name" value="HAD-SF_hydro_IG_5-nucl"/>
</dbReference>
<evidence type="ECO:0000313" key="7">
    <source>
        <dbReference type="EMBL" id="KAK9890458.1"/>
    </source>
</evidence>
<proteinExistence type="inferred from homology"/>
<accession>A0AAW1VAJ2</accession>